<comment type="catalytic activity">
    <reaction evidence="7">
        <text>alpha-D-mannose 1-phosphate + GTP + H(+) = GDP-alpha-D-mannose + diphosphate</text>
        <dbReference type="Rhea" id="RHEA:15229"/>
        <dbReference type="ChEBI" id="CHEBI:15378"/>
        <dbReference type="ChEBI" id="CHEBI:33019"/>
        <dbReference type="ChEBI" id="CHEBI:37565"/>
        <dbReference type="ChEBI" id="CHEBI:57527"/>
        <dbReference type="ChEBI" id="CHEBI:58409"/>
        <dbReference type="EC" id="2.7.7.13"/>
    </reaction>
</comment>
<evidence type="ECO:0000256" key="6">
    <source>
        <dbReference type="ARBA" id="ARBA00023134"/>
    </source>
</evidence>
<dbReference type="Proteomes" id="UP000595564">
    <property type="component" value="Chromosome"/>
</dbReference>
<evidence type="ECO:0000256" key="1">
    <source>
        <dbReference type="ARBA" id="ARBA00006115"/>
    </source>
</evidence>
<dbReference type="InterPro" id="IPR051161">
    <property type="entry name" value="Mannose-6P_isomerase_type2"/>
</dbReference>
<dbReference type="FunFam" id="3.90.550.10:FF:000046">
    <property type="entry name" value="Mannose-1-phosphate guanylyltransferase (GDP)"/>
    <property type="match status" value="1"/>
</dbReference>
<evidence type="ECO:0000256" key="7">
    <source>
        <dbReference type="ARBA" id="ARBA00047343"/>
    </source>
</evidence>
<dbReference type="InterPro" id="IPR014710">
    <property type="entry name" value="RmlC-like_jellyroll"/>
</dbReference>
<keyword evidence="5" id="KW-0547">Nucleotide-binding</keyword>
<dbReference type="CDD" id="cd02213">
    <property type="entry name" value="cupin_PMI_typeII_C"/>
    <property type="match status" value="1"/>
</dbReference>
<dbReference type="Gene3D" id="2.60.120.10">
    <property type="entry name" value="Jelly Rolls"/>
    <property type="match status" value="1"/>
</dbReference>
<dbReference type="Pfam" id="PF00483">
    <property type="entry name" value="NTP_transferase"/>
    <property type="match status" value="1"/>
</dbReference>
<dbReference type="PANTHER" id="PTHR46390:SF1">
    <property type="entry name" value="MANNOSE-1-PHOSPHATE GUANYLYLTRANSFERASE"/>
    <property type="match status" value="1"/>
</dbReference>
<dbReference type="InterPro" id="IPR005835">
    <property type="entry name" value="NTP_transferase_dom"/>
</dbReference>
<proteinExistence type="inferred from homology"/>
<sequence>MREIVNIVLAGGSGTRLWPISRTLLPKQFLKLNGHYSFFQQTILRHKEFTDKTIVVVNDSQYFLALEQLEEINMEDKVLFVIESVGRNTAPAICLASMLLRGEDIAIVTPSDHLITDNENYKKDFEASIKYLSDNKILTFGIKPDSPNTDYGYIETGETLEKNIYQTVKFHEKPEKETALAYLKKGNFLWNSGIFAFKIKSYLNELEKFEPEMYKACEETFLDSKMNGNLIRFKRELMEKIPANSIDYAVMEKTDRGITRLASFDWSDVGSFDSLYTIHEKDQNNNTVYKPENLINIDSKNNLIITSKGRSMVTIDINDLIVVDTKDAVLISNKGSSSKVKEAVKILKEKNSEIVESHITTFRPWGSFTVLASNKRYKVKKIYVKPHRRLSLQLHKHRSEHWVVVTGQAKVTIGNAVMLIKENESVYVPIGEKHRLENPTDKDLEIIEIQVGFPLTEDDIVRIEDDYKRE</sequence>
<comment type="similarity">
    <text evidence="1 8">Belongs to the mannose-6-phosphate isomerase type 2 family.</text>
</comment>
<dbReference type="RefSeq" id="WP_201327720.1">
    <property type="nucleotide sequence ID" value="NZ_AP017470.1"/>
</dbReference>
<dbReference type="NCBIfam" id="TIGR01479">
    <property type="entry name" value="GMP_PMI"/>
    <property type="match status" value="1"/>
</dbReference>
<keyword evidence="6" id="KW-0342">GTP-binding</keyword>
<keyword evidence="3 12" id="KW-0808">Transferase</keyword>
<evidence type="ECO:0000256" key="4">
    <source>
        <dbReference type="ARBA" id="ARBA00022695"/>
    </source>
</evidence>
<evidence type="ECO:0000256" key="8">
    <source>
        <dbReference type="RuleBase" id="RU004190"/>
    </source>
</evidence>
<dbReference type="GO" id="GO:0005525">
    <property type="term" value="F:GTP binding"/>
    <property type="evidence" value="ECO:0007669"/>
    <property type="project" value="UniProtKB-KW"/>
</dbReference>
<dbReference type="SUPFAM" id="SSF51182">
    <property type="entry name" value="RmlC-like cupins"/>
    <property type="match status" value="1"/>
</dbReference>
<dbReference type="EMBL" id="AP017470">
    <property type="protein sequence ID" value="BBB33412.1"/>
    <property type="molecule type" value="Genomic_DNA"/>
</dbReference>
<dbReference type="GO" id="GO:0009298">
    <property type="term" value="P:GDP-mannose biosynthetic process"/>
    <property type="evidence" value="ECO:0007669"/>
    <property type="project" value="TreeGrafter"/>
</dbReference>
<dbReference type="SUPFAM" id="SSF53448">
    <property type="entry name" value="Nucleotide-diphospho-sugar transferases"/>
    <property type="match status" value="1"/>
</dbReference>
<feature type="domain" description="MannoseP isomerase/GMP-like beta-helix" evidence="11">
    <location>
        <begin position="293"/>
        <end position="347"/>
    </location>
</feature>
<dbReference type="Gene3D" id="3.90.550.10">
    <property type="entry name" value="Spore Coat Polysaccharide Biosynthesis Protein SpsA, Chain A"/>
    <property type="match status" value="1"/>
</dbReference>
<evidence type="ECO:0000256" key="3">
    <source>
        <dbReference type="ARBA" id="ARBA00022679"/>
    </source>
</evidence>
<keyword evidence="13" id="KW-1185">Reference proteome</keyword>
<protein>
    <recommendedName>
        <fullName evidence="2">mannose-1-phosphate guanylyltransferase</fullName>
        <ecNumber evidence="2">2.7.7.13</ecNumber>
    </recommendedName>
</protein>
<dbReference type="EC" id="2.7.7.13" evidence="2"/>
<organism evidence="12 13">
    <name type="scientific">Thermotomaculum hydrothermale</name>
    <dbReference type="NCBI Taxonomy" id="981385"/>
    <lineage>
        <taxon>Bacteria</taxon>
        <taxon>Pseudomonadati</taxon>
        <taxon>Acidobacteriota</taxon>
        <taxon>Holophagae</taxon>
        <taxon>Thermotomaculales</taxon>
        <taxon>Thermotomaculaceae</taxon>
        <taxon>Thermotomaculum</taxon>
    </lineage>
</organism>
<dbReference type="GO" id="GO:0004475">
    <property type="term" value="F:mannose-1-phosphate guanylyltransferase (GTP) activity"/>
    <property type="evidence" value="ECO:0007669"/>
    <property type="project" value="UniProtKB-EC"/>
</dbReference>
<evidence type="ECO:0000313" key="13">
    <source>
        <dbReference type="Proteomes" id="UP000595564"/>
    </source>
</evidence>
<dbReference type="PANTHER" id="PTHR46390">
    <property type="entry name" value="MANNOSE-1-PHOSPHATE GUANYLYLTRANSFERASE"/>
    <property type="match status" value="1"/>
</dbReference>
<evidence type="ECO:0000256" key="2">
    <source>
        <dbReference type="ARBA" id="ARBA00012387"/>
    </source>
</evidence>
<feature type="domain" description="Nucleotidyl transferase" evidence="9">
    <location>
        <begin position="6"/>
        <end position="284"/>
    </location>
</feature>
<dbReference type="InterPro" id="IPR006375">
    <property type="entry name" value="Man1P_GuaTrfase/Man6P_Isoase"/>
</dbReference>
<dbReference type="InterPro" id="IPR049577">
    <property type="entry name" value="GMPP_N"/>
</dbReference>
<dbReference type="InterPro" id="IPR001538">
    <property type="entry name" value="Man6P_isomerase-2_C"/>
</dbReference>
<reference evidence="12 13" key="1">
    <citation type="journal article" date="2012" name="Extremophiles">
        <title>Thermotomaculum hydrothermale gen. nov., sp. nov., a novel heterotrophic thermophile within the phylum Acidobacteria from a deep-sea hydrothermal vent chimney in the Southern Okinawa Trough.</title>
        <authorList>
            <person name="Izumi H."/>
            <person name="Nunoura T."/>
            <person name="Miyazaki M."/>
            <person name="Mino S."/>
            <person name="Toki T."/>
            <person name="Takai K."/>
            <person name="Sako Y."/>
            <person name="Sawabe T."/>
            <person name="Nakagawa S."/>
        </authorList>
    </citation>
    <scope>NUCLEOTIDE SEQUENCE [LARGE SCALE GENOMIC DNA]</scope>
    <source>
        <strain evidence="12 13">AC55</strain>
    </source>
</reference>
<dbReference type="Pfam" id="PF22640">
    <property type="entry name" value="ManC_GMP_beta-helix"/>
    <property type="match status" value="1"/>
</dbReference>
<dbReference type="InterPro" id="IPR011051">
    <property type="entry name" value="RmlC_Cupin_sf"/>
</dbReference>
<keyword evidence="4 12" id="KW-0548">Nucleotidyltransferase</keyword>
<evidence type="ECO:0000313" key="12">
    <source>
        <dbReference type="EMBL" id="BBB33412.1"/>
    </source>
</evidence>
<dbReference type="GO" id="GO:0000271">
    <property type="term" value="P:polysaccharide biosynthetic process"/>
    <property type="evidence" value="ECO:0007669"/>
    <property type="project" value="InterPro"/>
</dbReference>
<dbReference type="CDD" id="cd02509">
    <property type="entry name" value="GDP-M1P_Guanylyltransferase"/>
    <property type="match status" value="1"/>
</dbReference>
<feature type="domain" description="Mannose-6-phosphate isomerase type II C-terminal" evidence="10">
    <location>
        <begin position="351"/>
        <end position="465"/>
    </location>
</feature>
<gene>
    <name evidence="12" type="primary">manC</name>
    <name evidence="12" type="ORF">TTHT_1966</name>
</gene>
<evidence type="ECO:0000259" key="11">
    <source>
        <dbReference type="Pfam" id="PF22640"/>
    </source>
</evidence>
<name>A0A7R6PNM2_9BACT</name>
<accession>A0A7R6PNM2</accession>
<dbReference type="InterPro" id="IPR029044">
    <property type="entry name" value="Nucleotide-diphossugar_trans"/>
</dbReference>
<dbReference type="Pfam" id="PF01050">
    <property type="entry name" value="MannoseP_isomer"/>
    <property type="match status" value="1"/>
</dbReference>
<evidence type="ECO:0000256" key="5">
    <source>
        <dbReference type="ARBA" id="ARBA00022741"/>
    </source>
</evidence>
<dbReference type="InterPro" id="IPR054566">
    <property type="entry name" value="ManC/GMP-like_b-helix"/>
</dbReference>
<evidence type="ECO:0000259" key="10">
    <source>
        <dbReference type="Pfam" id="PF01050"/>
    </source>
</evidence>
<dbReference type="AlphaFoldDB" id="A0A7R6PNM2"/>
<evidence type="ECO:0000259" key="9">
    <source>
        <dbReference type="Pfam" id="PF00483"/>
    </source>
</evidence>
<dbReference type="KEGG" id="thyd:TTHT_1966"/>
<dbReference type="FunFam" id="2.60.120.10:FF:000032">
    <property type="entry name" value="Mannose-1-phosphate guanylyltransferase/mannose-6-phosphate isomerase"/>
    <property type="match status" value="1"/>
</dbReference>